<proteinExistence type="inferred from homology"/>
<dbReference type="InterPro" id="IPR004932">
    <property type="entry name" value="Rer1"/>
</dbReference>
<feature type="transmembrane region" description="Helical" evidence="8">
    <location>
        <begin position="97"/>
        <end position="116"/>
    </location>
</feature>
<keyword evidence="5 8" id="KW-0812">Transmembrane</keyword>
<evidence type="ECO:0000313" key="9">
    <source>
        <dbReference type="EMBL" id="KAK6479850.1"/>
    </source>
</evidence>
<sequence length="252" mass="29066">MSFFIGEHSLVVLKPRLLQRITLLKAARSCISPVTNLLRRGRDVADSGSEEVMSDLGTSQIQGDPPSSPQVSSLRLICTRLAQHYQSLLDRSTPHALGRWGATVILGLLYMIRVFILQGWYIVTYALGIYHLNLLVAFLSPKIEPSLLEDSDDDMALPTHHNEEFRPFIRRLPEFKFWYSATKAVLVAMVMTFFEMFNIPVFWPILVLYFIMLTCMTMKRQIRHMIKYRYVPFSHGKTRYRGKEDTGDVFIS</sequence>
<gene>
    <name evidence="9" type="ORF">HHUSO_G18982</name>
</gene>
<dbReference type="Proteomes" id="UP001369086">
    <property type="component" value="Unassembled WGS sequence"/>
</dbReference>
<evidence type="ECO:0000256" key="2">
    <source>
        <dbReference type="ARBA" id="ARBA00004141"/>
    </source>
</evidence>
<dbReference type="Pfam" id="PF03248">
    <property type="entry name" value="Rer1"/>
    <property type="match status" value="1"/>
</dbReference>
<comment type="similarity">
    <text evidence="3">Belongs to the RER1 family.</text>
</comment>
<keyword evidence="7 8" id="KW-0472">Membrane</keyword>
<reference evidence="9 10" key="1">
    <citation type="submission" date="2021-05" db="EMBL/GenBank/DDBJ databases">
        <authorList>
            <person name="Zahm M."/>
            <person name="Klopp C."/>
            <person name="Cabau C."/>
            <person name="Kuhl H."/>
            <person name="Suciu R."/>
            <person name="Ciorpac M."/>
            <person name="Holostenco D."/>
            <person name="Gessner J."/>
            <person name="Wuertz S."/>
            <person name="Hohne C."/>
            <person name="Stock M."/>
            <person name="Gislard M."/>
            <person name="Lluch J."/>
            <person name="Milhes M."/>
            <person name="Lampietro C."/>
            <person name="Lopez Roques C."/>
            <person name="Donnadieu C."/>
            <person name="Du K."/>
            <person name="Schartl M."/>
            <person name="Guiguen Y."/>
        </authorList>
    </citation>
    <scope>NUCLEOTIDE SEQUENCE [LARGE SCALE GENOMIC DNA]</scope>
    <source>
        <strain evidence="9">Hh-F2</strain>
        <tissue evidence="9">Blood</tissue>
    </source>
</reference>
<feature type="transmembrane region" description="Helical" evidence="8">
    <location>
        <begin position="122"/>
        <end position="139"/>
    </location>
</feature>
<accession>A0ABR0Z4T8</accession>
<comment type="function">
    <text evidence="1">Involved in the retrieval of endoplasmic reticulum membrane proteins from the early Golgi compartment.</text>
</comment>
<name>A0ABR0Z4T8_HUSHU</name>
<keyword evidence="6 8" id="KW-1133">Transmembrane helix</keyword>
<evidence type="ECO:0000256" key="8">
    <source>
        <dbReference type="SAM" id="Phobius"/>
    </source>
</evidence>
<feature type="transmembrane region" description="Helical" evidence="8">
    <location>
        <begin position="200"/>
        <end position="218"/>
    </location>
</feature>
<comment type="caution">
    <text evidence="9">The sequence shown here is derived from an EMBL/GenBank/DDBJ whole genome shotgun (WGS) entry which is preliminary data.</text>
</comment>
<evidence type="ECO:0000256" key="1">
    <source>
        <dbReference type="ARBA" id="ARBA00003348"/>
    </source>
</evidence>
<dbReference type="PANTHER" id="PTHR10743">
    <property type="entry name" value="PROTEIN RER1"/>
    <property type="match status" value="1"/>
</dbReference>
<evidence type="ECO:0000256" key="4">
    <source>
        <dbReference type="ARBA" id="ARBA00014112"/>
    </source>
</evidence>
<keyword evidence="10" id="KW-1185">Reference proteome</keyword>
<dbReference type="EMBL" id="JAHFZB010000017">
    <property type="protein sequence ID" value="KAK6479850.1"/>
    <property type="molecule type" value="Genomic_DNA"/>
</dbReference>
<dbReference type="PANTHER" id="PTHR10743:SF0">
    <property type="entry name" value="PROTEIN RER1"/>
    <property type="match status" value="1"/>
</dbReference>
<evidence type="ECO:0000256" key="7">
    <source>
        <dbReference type="ARBA" id="ARBA00023136"/>
    </source>
</evidence>
<comment type="subcellular location">
    <subcellularLocation>
        <location evidence="2">Membrane</location>
        <topology evidence="2">Multi-pass membrane protein</topology>
    </subcellularLocation>
</comment>
<protein>
    <recommendedName>
        <fullName evidence="4">Protein RER1</fullName>
    </recommendedName>
</protein>
<evidence type="ECO:0000256" key="3">
    <source>
        <dbReference type="ARBA" id="ARBA00006070"/>
    </source>
</evidence>
<evidence type="ECO:0000256" key="6">
    <source>
        <dbReference type="ARBA" id="ARBA00022989"/>
    </source>
</evidence>
<organism evidence="9 10">
    <name type="scientific">Huso huso</name>
    <name type="common">Beluga</name>
    <name type="synonym">Acipenser huso</name>
    <dbReference type="NCBI Taxonomy" id="61971"/>
    <lineage>
        <taxon>Eukaryota</taxon>
        <taxon>Metazoa</taxon>
        <taxon>Chordata</taxon>
        <taxon>Craniata</taxon>
        <taxon>Vertebrata</taxon>
        <taxon>Euteleostomi</taxon>
        <taxon>Actinopterygii</taxon>
        <taxon>Chondrostei</taxon>
        <taxon>Acipenseriformes</taxon>
        <taxon>Acipenseridae</taxon>
        <taxon>Huso</taxon>
    </lineage>
</organism>
<evidence type="ECO:0000256" key="5">
    <source>
        <dbReference type="ARBA" id="ARBA00022692"/>
    </source>
</evidence>
<evidence type="ECO:0000313" key="10">
    <source>
        <dbReference type="Proteomes" id="UP001369086"/>
    </source>
</evidence>